<gene>
    <name evidence="1" type="ORF">CEXT_476851</name>
</gene>
<comment type="caution">
    <text evidence="1">The sequence shown here is derived from an EMBL/GenBank/DDBJ whole genome shotgun (WGS) entry which is preliminary data.</text>
</comment>
<accession>A0AAV4QSW5</accession>
<organism evidence="1 2">
    <name type="scientific">Caerostris extrusa</name>
    <name type="common">Bark spider</name>
    <name type="synonym">Caerostris bankana</name>
    <dbReference type="NCBI Taxonomy" id="172846"/>
    <lineage>
        <taxon>Eukaryota</taxon>
        <taxon>Metazoa</taxon>
        <taxon>Ecdysozoa</taxon>
        <taxon>Arthropoda</taxon>
        <taxon>Chelicerata</taxon>
        <taxon>Arachnida</taxon>
        <taxon>Araneae</taxon>
        <taxon>Araneomorphae</taxon>
        <taxon>Entelegynae</taxon>
        <taxon>Araneoidea</taxon>
        <taxon>Araneidae</taxon>
        <taxon>Caerostris</taxon>
    </lineage>
</organism>
<dbReference type="EMBL" id="BPLR01006777">
    <property type="protein sequence ID" value="GIY12364.1"/>
    <property type="molecule type" value="Genomic_DNA"/>
</dbReference>
<dbReference type="Proteomes" id="UP001054945">
    <property type="component" value="Unassembled WGS sequence"/>
</dbReference>
<dbReference type="AlphaFoldDB" id="A0AAV4QSW5"/>
<evidence type="ECO:0000313" key="2">
    <source>
        <dbReference type="Proteomes" id="UP001054945"/>
    </source>
</evidence>
<reference evidence="1 2" key="1">
    <citation type="submission" date="2021-06" db="EMBL/GenBank/DDBJ databases">
        <title>Caerostris extrusa draft genome.</title>
        <authorList>
            <person name="Kono N."/>
            <person name="Arakawa K."/>
        </authorList>
    </citation>
    <scope>NUCLEOTIDE SEQUENCE [LARGE SCALE GENOMIC DNA]</scope>
</reference>
<proteinExistence type="predicted"/>
<evidence type="ECO:0000313" key="1">
    <source>
        <dbReference type="EMBL" id="GIY12364.1"/>
    </source>
</evidence>
<sequence length="144" mass="15801">MNVHVLCASVFLEVQNPILIDGFSFLVGLAPLFVCHRFPPSQFYVFSACVCLSQIGQTGAAPHAIYFALFSLMKTVSLSVVAPTSLPIPVGEVQLCSHSVPPFLRSQFVLVKRKRRPLTNRQVFVAAGRSLNLSWGPLNRCLSI</sequence>
<name>A0AAV4QSW5_CAEEX</name>
<keyword evidence="2" id="KW-1185">Reference proteome</keyword>
<protein>
    <submittedName>
        <fullName evidence="1">Uncharacterized protein</fullName>
    </submittedName>
</protein>